<dbReference type="RefSeq" id="WP_176029298.1">
    <property type="nucleotide sequence ID" value="NZ_JBHSJV010000001.1"/>
</dbReference>
<gene>
    <name evidence="1" type="ORF">ACFSTE_02835</name>
</gene>
<dbReference type="EMBL" id="JBHULX010000002">
    <property type="protein sequence ID" value="MFD2589749.1"/>
    <property type="molecule type" value="Genomic_DNA"/>
</dbReference>
<organism evidence="1 2">
    <name type="scientific">Aquimarina hainanensis</name>
    <dbReference type="NCBI Taxonomy" id="1578017"/>
    <lineage>
        <taxon>Bacteria</taxon>
        <taxon>Pseudomonadati</taxon>
        <taxon>Bacteroidota</taxon>
        <taxon>Flavobacteriia</taxon>
        <taxon>Flavobacteriales</taxon>
        <taxon>Flavobacteriaceae</taxon>
        <taxon>Aquimarina</taxon>
    </lineage>
</organism>
<dbReference type="Proteomes" id="UP001597459">
    <property type="component" value="Unassembled WGS sequence"/>
</dbReference>
<evidence type="ECO:0000313" key="2">
    <source>
        <dbReference type="Proteomes" id="UP001597459"/>
    </source>
</evidence>
<reference evidence="2" key="1">
    <citation type="journal article" date="2019" name="Int. J. Syst. Evol. Microbiol.">
        <title>The Global Catalogue of Microorganisms (GCM) 10K type strain sequencing project: providing services to taxonomists for standard genome sequencing and annotation.</title>
        <authorList>
            <consortium name="The Broad Institute Genomics Platform"/>
            <consortium name="The Broad Institute Genome Sequencing Center for Infectious Disease"/>
            <person name="Wu L."/>
            <person name="Ma J."/>
        </authorList>
    </citation>
    <scope>NUCLEOTIDE SEQUENCE [LARGE SCALE GENOMIC DNA]</scope>
    <source>
        <strain evidence="2">KCTC 42423</strain>
    </source>
</reference>
<protein>
    <submittedName>
        <fullName evidence="1">Uncharacterized protein</fullName>
    </submittedName>
</protein>
<keyword evidence="2" id="KW-1185">Reference proteome</keyword>
<evidence type="ECO:0000313" key="1">
    <source>
        <dbReference type="EMBL" id="MFD2589749.1"/>
    </source>
</evidence>
<sequence length="288" mass="32188">MATTIILKSNPDTQISCPSPIVSAPERKFISSTGNRSIFITFSYDKTSYGAVSRVGTQQLILHHQNNSRYFVYKQDQKHKVIYRKEETTIATGVLYNGKTTTTKEVTEIIEHIYEVKRTPIKFPLTDWEVFEKEELILIEKKVLKRSNKPQRISLGNTPEDYREYVAAVTSFVATGYQGEALSVAEAFDKKLLQPVASVSDAATVISTVAAAWGVRTKNPVIATAGTVSSIVGGATWIIMYKGMGLSPQDLVFLFPNYDYDIYPTGTYSNHYLNKSSMLNTPKWGIKS</sequence>
<proteinExistence type="predicted"/>
<name>A0ABW5N6I3_9FLAO</name>
<comment type="caution">
    <text evidence="1">The sequence shown here is derived from an EMBL/GenBank/DDBJ whole genome shotgun (WGS) entry which is preliminary data.</text>
</comment>
<accession>A0ABW5N6I3</accession>